<gene>
    <name evidence="1" type="ORF">SDC9_85804</name>
</gene>
<name>A0A644ZH01_9ZZZZ</name>
<accession>A0A644ZH01</accession>
<evidence type="ECO:0000313" key="1">
    <source>
        <dbReference type="EMBL" id="MPM39171.1"/>
    </source>
</evidence>
<reference evidence="1" key="1">
    <citation type="submission" date="2019-08" db="EMBL/GenBank/DDBJ databases">
        <authorList>
            <person name="Kucharzyk K."/>
            <person name="Murdoch R.W."/>
            <person name="Higgins S."/>
            <person name="Loffler F."/>
        </authorList>
    </citation>
    <scope>NUCLEOTIDE SEQUENCE</scope>
</reference>
<organism evidence="1">
    <name type="scientific">bioreactor metagenome</name>
    <dbReference type="NCBI Taxonomy" id="1076179"/>
    <lineage>
        <taxon>unclassified sequences</taxon>
        <taxon>metagenomes</taxon>
        <taxon>ecological metagenomes</taxon>
    </lineage>
</organism>
<comment type="caution">
    <text evidence="1">The sequence shown here is derived from an EMBL/GenBank/DDBJ whole genome shotgun (WGS) entry which is preliminary data.</text>
</comment>
<proteinExistence type="predicted"/>
<sequence length="87" mass="10280">MGIMIDDHFKTDEDQNSAQRIFQVIKQIHDAPQCEIERPKSQDRKNIRRVNNKRIGRNREHCRNGVYGKNKIGKLYNEQCQKERGGV</sequence>
<protein>
    <submittedName>
        <fullName evidence="1">Uncharacterized protein</fullName>
    </submittedName>
</protein>
<dbReference type="AlphaFoldDB" id="A0A644ZH01"/>
<dbReference type="EMBL" id="VSSQ01008549">
    <property type="protein sequence ID" value="MPM39171.1"/>
    <property type="molecule type" value="Genomic_DNA"/>
</dbReference>